<sequence length="204" mass="21462">MPEDAPAPCLPLAVHSSESFAMTSTQPPPANSSPLPPGAPPLLSSVSLSPPPLASSKTKTPKSSSFSLPDASSSQRHAKPTTIRLGSQQLPPSPAPLTPGSGTEGRWSGNTTTCRCTPRGRRACTAVAAAPLLPPPVRRGRRRSPPPRSPPAAGRPPTGAPPRWRPRRARSAGARRRWRGGGGGVVRRLDWRRSSGWRGGKGRR</sequence>
<organism evidence="2 3">
    <name type="scientific">Canna indica</name>
    <name type="common">Indian-shot</name>
    <dbReference type="NCBI Taxonomy" id="4628"/>
    <lineage>
        <taxon>Eukaryota</taxon>
        <taxon>Viridiplantae</taxon>
        <taxon>Streptophyta</taxon>
        <taxon>Embryophyta</taxon>
        <taxon>Tracheophyta</taxon>
        <taxon>Spermatophyta</taxon>
        <taxon>Magnoliopsida</taxon>
        <taxon>Liliopsida</taxon>
        <taxon>Zingiberales</taxon>
        <taxon>Cannaceae</taxon>
        <taxon>Canna</taxon>
    </lineage>
</organism>
<feature type="compositionally biased region" description="Polar residues" evidence="1">
    <location>
        <begin position="16"/>
        <end position="25"/>
    </location>
</feature>
<evidence type="ECO:0000313" key="3">
    <source>
        <dbReference type="Proteomes" id="UP001327560"/>
    </source>
</evidence>
<name>A0AAQ3Q6S6_9LILI</name>
<feature type="compositionally biased region" description="Basic residues" evidence="1">
    <location>
        <begin position="164"/>
        <end position="179"/>
    </location>
</feature>
<accession>A0AAQ3Q6S6</accession>
<dbReference type="Proteomes" id="UP001327560">
    <property type="component" value="Chromosome 3"/>
</dbReference>
<feature type="compositionally biased region" description="Low complexity" evidence="1">
    <location>
        <begin position="111"/>
        <end position="131"/>
    </location>
</feature>
<gene>
    <name evidence="2" type="ORF">Cni_G09769</name>
</gene>
<protein>
    <submittedName>
        <fullName evidence="2">Uncharacterized protein</fullName>
    </submittedName>
</protein>
<keyword evidence="3" id="KW-1185">Reference proteome</keyword>
<proteinExistence type="predicted"/>
<reference evidence="2 3" key="1">
    <citation type="submission" date="2023-10" db="EMBL/GenBank/DDBJ databases">
        <title>Chromosome-scale genome assembly provides insights into flower coloration mechanisms of Canna indica.</title>
        <authorList>
            <person name="Li C."/>
        </authorList>
    </citation>
    <scope>NUCLEOTIDE SEQUENCE [LARGE SCALE GENOMIC DNA]</scope>
    <source>
        <tissue evidence="2">Flower</tissue>
    </source>
</reference>
<dbReference type="AlphaFoldDB" id="A0AAQ3Q6S6"/>
<evidence type="ECO:0000313" key="2">
    <source>
        <dbReference type="EMBL" id="WOL01056.1"/>
    </source>
</evidence>
<feature type="region of interest" description="Disordered" evidence="1">
    <location>
        <begin position="1"/>
        <end position="204"/>
    </location>
</feature>
<dbReference type="EMBL" id="CP136892">
    <property type="protein sequence ID" value="WOL01056.1"/>
    <property type="molecule type" value="Genomic_DNA"/>
</dbReference>
<feature type="compositionally biased region" description="Pro residues" evidence="1">
    <location>
        <begin position="146"/>
        <end position="160"/>
    </location>
</feature>
<feature type="compositionally biased region" description="Low complexity" evidence="1">
    <location>
        <begin position="41"/>
        <end position="74"/>
    </location>
</feature>
<evidence type="ECO:0000256" key="1">
    <source>
        <dbReference type="SAM" id="MobiDB-lite"/>
    </source>
</evidence>
<feature type="compositionally biased region" description="Pro residues" evidence="1">
    <location>
        <begin position="26"/>
        <end position="40"/>
    </location>
</feature>